<dbReference type="EMBL" id="JACASF010000005">
    <property type="protein sequence ID" value="KAF6477942.1"/>
    <property type="molecule type" value="Genomic_DNA"/>
</dbReference>
<dbReference type="Proteomes" id="UP000550707">
    <property type="component" value="Unassembled WGS sequence"/>
</dbReference>
<protein>
    <submittedName>
        <fullName evidence="2">Uncharacterized protein</fullName>
    </submittedName>
</protein>
<accession>A0A7J8I1W3</accession>
<feature type="region of interest" description="Disordered" evidence="1">
    <location>
        <begin position="1"/>
        <end position="27"/>
    </location>
</feature>
<dbReference type="AlphaFoldDB" id="A0A7J8I1W3"/>
<name>A0A7J8I1W3_MOLMO</name>
<sequence length="237" mass="26350">MWSPQVQGRRGCPCPPPANQTEERGEPSFRVHRAKLTEILTCLVFVFLGGDSSIYQEKISIFIPCEGDIWKMINYQRYFQTESLGPVPRSFHCFSGQNYSRLQHELGGGEAAAVCQLLHGTLMPTCTTSDWTPAPASLSHLRPALSEHSPEKQGMDLRLPACLRRFCYPALRVLQRPSHPGGWLSPRVVLQSLPLQHLPVVLGFHFGSNLSNQCVRSPSGVPVLSRPPSLLPPSSDW</sequence>
<keyword evidence="3" id="KW-1185">Reference proteome</keyword>
<gene>
    <name evidence="2" type="ORF">HJG59_010835</name>
</gene>
<dbReference type="InParanoid" id="A0A7J8I1W3"/>
<evidence type="ECO:0000313" key="2">
    <source>
        <dbReference type="EMBL" id="KAF6477942.1"/>
    </source>
</evidence>
<organism evidence="2 3">
    <name type="scientific">Molossus molossus</name>
    <name type="common">Pallas' mastiff bat</name>
    <name type="synonym">Vespertilio molossus</name>
    <dbReference type="NCBI Taxonomy" id="27622"/>
    <lineage>
        <taxon>Eukaryota</taxon>
        <taxon>Metazoa</taxon>
        <taxon>Chordata</taxon>
        <taxon>Craniata</taxon>
        <taxon>Vertebrata</taxon>
        <taxon>Euteleostomi</taxon>
        <taxon>Mammalia</taxon>
        <taxon>Eutheria</taxon>
        <taxon>Laurasiatheria</taxon>
        <taxon>Chiroptera</taxon>
        <taxon>Yangochiroptera</taxon>
        <taxon>Molossidae</taxon>
        <taxon>Molossus</taxon>
    </lineage>
</organism>
<evidence type="ECO:0000256" key="1">
    <source>
        <dbReference type="SAM" id="MobiDB-lite"/>
    </source>
</evidence>
<comment type="caution">
    <text evidence="2">The sequence shown here is derived from an EMBL/GenBank/DDBJ whole genome shotgun (WGS) entry which is preliminary data.</text>
</comment>
<evidence type="ECO:0000313" key="3">
    <source>
        <dbReference type="Proteomes" id="UP000550707"/>
    </source>
</evidence>
<reference evidence="2 3" key="1">
    <citation type="journal article" date="2020" name="Nature">
        <title>Six reference-quality genomes reveal evolution of bat adaptations.</title>
        <authorList>
            <person name="Jebb D."/>
            <person name="Huang Z."/>
            <person name="Pippel M."/>
            <person name="Hughes G.M."/>
            <person name="Lavrichenko K."/>
            <person name="Devanna P."/>
            <person name="Winkler S."/>
            <person name="Jermiin L.S."/>
            <person name="Skirmuntt E.C."/>
            <person name="Katzourakis A."/>
            <person name="Burkitt-Gray L."/>
            <person name="Ray D.A."/>
            <person name="Sullivan K.A.M."/>
            <person name="Roscito J.G."/>
            <person name="Kirilenko B.M."/>
            <person name="Davalos L.M."/>
            <person name="Corthals A.P."/>
            <person name="Power M.L."/>
            <person name="Jones G."/>
            <person name="Ransome R.D."/>
            <person name="Dechmann D.K.N."/>
            <person name="Locatelli A.G."/>
            <person name="Puechmaille S.J."/>
            <person name="Fedrigo O."/>
            <person name="Jarvis E.D."/>
            <person name="Hiller M."/>
            <person name="Vernes S.C."/>
            <person name="Myers E.W."/>
            <person name="Teeling E.C."/>
        </authorList>
    </citation>
    <scope>NUCLEOTIDE SEQUENCE [LARGE SCALE GENOMIC DNA]</scope>
    <source>
        <strain evidence="2">MMolMol1</strain>
        <tissue evidence="2">Muscle</tissue>
    </source>
</reference>
<proteinExistence type="predicted"/>